<reference evidence="1 2" key="1">
    <citation type="submission" date="2019-12" db="EMBL/GenBank/DDBJ databases">
        <title>A genome sequence resource for the geographically widespread anthracnose pathogen Colletotrichum asianum.</title>
        <authorList>
            <person name="Meng Y."/>
        </authorList>
    </citation>
    <scope>NUCLEOTIDE SEQUENCE [LARGE SCALE GENOMIC DNA]</scope>
    <source>
        <strain evidence="1 2">ICMP 18580</strain>
    </source>
</reference>
<dbReference type="EMBL" id="WOWK01000172">
    <property type="protein sequence ID" value="KAF0316091.1"/>
    <property type="molecule type" value="Genomic_DNA"/>
</dbReference>
<gene>
    <name evidence="1" type="ORF">GQ607_016670</name>
</gene>
<comment type="caution">
    <text evidence="1">The sequence shown here is derived from an EMBL/GenBank/DDBJ whole genome shotgun (WGS) entry which is preliminary data.</text>
</comment>
<evidence type="ECO:0000313" key="2">
    <source>
        <dbReference type="Proteomes" id="UP000434172"/>
    </source>
</evidence>
<organism evidence="1 2">
    <name type="scientific">Colletotrichum asianum</name>
    <dbReference type="NCBI Taxonomy" id="702518"/>
    <lineage>
        <taxon>Eukaryota</taxon>
        <taxon>Fungi</taxon>
        <taxon>Dikarya</taxon>
        <taxon>Ascomycota</taxon>
        <taxon>Pezizomycotina</taxon>
        <taxon>Sordariomycetes</taxon>
        <taxon>Hypocreomycetidae</taxon>
        <taxon>Glomerellales</taxon>
        <taxon>Glomerellaceae</taxon>
        <taxon>Colletotrichum</taxon>
        <taxon>Colletotrichum gloeosporioides species complex</taxon>
    </lineage>
</organism>
<name>A0A8H3ZJS5_9PEZI</name>
<evidence type="ECO:0000313" key="1">
    <source>
        <dbReference type="EMBL" id="KAF0316091.1"/>
    </source>
</evidence>
<proteinExistence type="predicted"/>
<dbReference type="Proteomes" id="UP000434172">
    <property type="component" value="Unassembled WGS sequence"/>
</dbReference>
<protein>
    <submittedName>
        <fullName evidence="1">Uncharacterized protein</fullName>
    </submittedName>
</protein>
<keyword evidence="2" id="KW-1185">Reference proteome</keyword>
<sequence>MRSRSGQERRGSVNAHWEERAVQPVLVELGGLGDVLRREIRSGYAIEKADLPMDDEMQPAARLNLEDQNIEGQKPRGLAWEIDNPMEGVRNNHQHTETNNRGRCPADREDQLNPIVRHQPHHAVAEELGAVHASLPRFINMPDRREDSLPTSTSSSPSALLLRTTMNTPTGNLFGRWVKLQYQAGCVCTYDACLGAEPTIALANQCESPCSRTALCIAICNLSAELEQENKPSSGFKLSCQIGIRVHRRTEAGAGMARKW</sequence>
<dbReference type="AlphaFoldDB" id="A0A8H3ZJS5"/>
<accession>A0A8H3ZJS5</accession>